<dbReference type="InterPro" id="IPR003477">
    <property type="entry name" value="PemK-like"/>
</dbReference>
<evidence type="ECO:0000256" key="1">
    <source>
        <dbReference type="ARBA" id="ARBA00007521"/>
    </source>
</evidence>
<dbReference type="Gene3D" id="2.30.30.110">
    <property type="match status" value="1"/>
</dbReference>
<accession>A0A9Q5GA43</accession>
<reference evidence="3" key="1">
    <citation type="submission" date="2019-09" db="EMBL/GenBank/DDBJ databases">
        <title>Comparative genomic analysis of Lactobacillus helveticus.</title>
        <authorList>
            <person name="Zhang H."/>
            <person name="Chen Y."/>
            <person name="Zhong Z."/>
        </authorList>
    </citation>
    <scope>NUCLEOTIDE SEQUENCE</scope>
    <source>
        <strain evidence="3">IMAU30003</strain>
    </source>
</reference>
<dbReference type="Proteomes" id="UP000651333">
    <property type="component" value="Unassembled WGS sequence"/>
</dbReference>
<evidence type="ECO:0000256" key="2">
    <source>
        <dbReference type="ARBA" id="ARBA00022649"/>
    </source>
</evidence>
<name>A0A9Q5GA43_LACHE</name>
<dbReference type="AlphaFoldDB" id="A0A9Q5GA43"/>
<sequence length="127" mass="14562">MAKFNVHQGDIIMIDAEPHAGHEMGGHNPEEGNIRRRYLVVSRYQYNAKSGLVVGLAITHNHIDNNPFRFYVDDYPSHTNGDALLFQMLSYDFVARHGQVIGHVKDSTEFDNLLNQVQNIFLKEQRP</sequence>
<keyword evidence="2" id="KW-1277">Toxin-antitoxin system</keyword>
<dbReference type="GO" id="GO:0003677">
    <property type="term" value="F:DNA binding"/>
    <property type="evidence" value="ECO:0007669"/>
    <property type="project" value="InterPro"/>
</dbReference>
<comment type="similarity">
    <text evidence="1">Belongs to the PemK/MazF family.</text>
</comment>
<dbReference type="RefSeq" id="WP_254258996.1">
    <property type="nucleotide sequence ID" value="NZ_WCGM01000074.1"/>
</dbReference>
<proteinExistence type="inferred from homology"/>
<dbReference type="SUPFAM" id="SSF50118">
    <property type="entry name" value="Cell growth inhibitor/plasmid maintenance toxic component"/>
    <property type="match status" value="1"/>
</dbReference>
<dbReference type="EMBL" id="WCHB01000069">
    <property type="protein sequence ID" value="NRO35476.1"/>
    <property type="molecule type" value="Genomic_DNA"/>
</dbReference>
<dbReference type="Pfam" id="PF02452">
    <property type="entry name" value="PemK_toxin"/>
    <property type="match status" value="1"/>
</dbReference>
<evidence type="ECO:0000313" key="3">
    <source>
        <dbReference type="EMBL" id="NRO35476.1"/>
    </source>
</evidence>
<dbReference type="InterPro" id="IPR011067">
    <property type="entry name" value="Plasmid_toxin/cell-grow_inhib"/>
</dbReference>
<comment type="caution">
    <text evidence="3">The sequence shown here is derived from an EMBL/GenBank/DDBJ whole genome shotgun (WGS) entry which is preliminary data.</text>
</comment>
<organism evidence="3 4">
    <name type="scientific">Lactobacillus helveticus</name>
    <name type="common">Lactobacillus suntoryeus</name>
    <dbReference type="NCBI Taxonomy" id="1587"/>
    <lineage>
        <taxon>Bacteria</taxon>
        <taxon>Bacillati</taxon>
        <taxon>Bacillota</taxon>
        <taxon>Bacilli</taxon>
        <taxon>Lactobacillales</taxon>
        <taxon>Lactobacillaceae</taxon>
        <taxon>Lactobacillus</taxon>
    </lineage>
</organism>
<protein>
    <recommendedName>
        <fullName evidence="5">Type II toxin-antitoxin system PemK/MazF family toxin</fullName>
    </recommendedName>
</protein>
<evidence type="ECO:0000313" key="4">
    <source>
        <dbReference type="Proteomes" id="UP000651333"/>
    </source>
</evidence>
<evidence type="ECO:0008006" key="5">
    <source>
        <dbReference type="Google" id="ProtNLM"/>
    </source>
</evidence>
<gene>
    <name evidence="3" type="ORF">IMAU30003_01726</name>
</gene>